<proteinExistence type="predicted"/>
<gene>
    <name evidence="3" type="ORF">LG651_05650</name>
</gene>
<evidence type="ECO:0000259" key="1">
    <source>
        <dbReference type="SMART" id="SM00897"/>
    </source>
</evidence>
<dbReference type="EMBL" id="JAJAPX010000002">
    <property type="protein sequence ID" value="MCB4807727.1"/>
    <property type="molecule type" value="Genomic_DNA"/>
</dbReference>
<comment type="caution">
    <text evidence="3">The sequence shown here is derived from an EMBL/GenBank/DDBJ whole genome shotgun (WGS) entry which is preliminary data.</text>
</comment>
<dbReference type="SMART" id="SM01204">
    <property type="entry name" value="FIST_C"/>
    <property type="match status" value="1"/>
</dbReference>
<keyword evidence="4" id="KW-1185">Reference proteome</keyword>
<feature type="domain" description="FIST" evidence="1">
    <location>
        <begin position="23"/>
        <end position="215"/>
    </location>
</feature>
<dbReference type="PANTHER" id="PTHR40252">
    <property type="entry name" value="BLR0328 PROTEIN"/>
    <property type="match status" value="1"/>
</dbReference>
<evidence type="ECO:0000259" key="2">
    <source>
        <dbReference type="SMART" id="SM01204"/>
    </source>
</evidence>
<protein>
    <submittedName>
        <fullName evidence="3">FIST C-terminal domain-containing protein</fullName>
    </submittedName>
</protein>
<dbReference type="InterPro" id="IPR013702">
    <property type="entry name" value="FIST_domain_N"/>
</dbReference>
<dbReference type="RefSeq" id="WP_226695179.1">
    <property type="nucleotide sequence ID" value="NZ_JAJAPX010000002.1"/>
</dbReference>
<evidence type="ECO:0000313" key="3">
    <source>
        <dbReference type="EMBL" id="MCB4807727.1"/>
    </source>
</evidence>
<organism evidence="3 4">
    <name type="scientific">Neotamlana sargassicola</name>
    <dbReference type="NCBI Taxonomy" id="2883125"/>
    <lineage>
        <taxon>Bacteria</taxon>
        <taxon>Pseudomonadati</taxon>
        <taxon>Bacteroidota</taxon>
        <taxon>Flavobacteriia</taxon>
        <taxon>Flavobacteriales</taxon>
        <taxon>Flavobacteriaceae</taxon>
        <taxon>Neotamlana</taxon>
    </lineage>
</organism>
<dbReference type="AlphaFoldDB" id="A0A9X1L416"/>
<dbReference type="PANTHER" id="PTHR40252:SF2">
    <property type="entry name" value="BLR0328 PROTEIN"/>
    <property type="match status" value="1"/>
</dbReference>
<dbReference type="SMART" id="SM00897">
    <property type="entry name" value="FIST"/>
    <property type="match status" value="1"/>
</dbReference>
<sequence length="374" mass="40746">MKVDQLLLSENNWKTKLSSINFNPQVFLCFVANSFESKESVVQFLKASYPDALIAGCSTVASISGVSVSNRDMCVTAIKFDNSTIKKVAVKIDSICGSENAGEEIGKKLYNKDLKHVIVFSDGININGSDLVVGLKKKLHNVSVSGGLASTNMEDNKNFVINDDDIVAKTVVGIGFYGDRLKIGNGSQGGWGSFGVERLVTKFNKNILYEIDGVPALTMYKKFLGDKLNAFLKKPDLTFSFSMRNGNSETRTVRAITGVNEDDQSLILGGNIYNNASVRLLKVTVDRLINGAEASAIAAKLTDKTELAILFSCVGRKNFLKQLVEEEVEVVSDILGENTCMTGFYAFGEIGPFKNLSTCELHNQTMTITTITEC</sequence>
<accession>A0A9X1L416</accession>
<dbReference type="Pfam" id="PF10442">
    <property type="entry name" value="FIST_C"/>
    <property type="match status" value="1"/>
</dbReference>
<dbReference type="InterPro" id="IPR019494">
    <property type="entry name" value="FIST_C"/>
</dbReference>
<feature type="domain" description="FIST C-domain" evidence="2">
    <location>
        <begin position="216"/>
        <end position="353"/>
    </location>
</feature>
<evidence type="ECO:0000313" key="4">
    <source>
        <dbReference type="Proteomes" id="UP001139286"/>
    </source>
</evidence>
<dbReference type="Proteomes" id="UP001139286">
    <property type="component" value="Unassembled WGS sequence"/>
</dbReference>
<reference evidence="3" key="1">
    <citation type="submission" date="2021-10" db="EMBL/GenBank/DDBJ databases">
        <title>Tamlana sargassums sp. nov., and Tamlana laminarinivorans sp. nov., two new bacteria isolated from the brown alga.</title>
        <authorList>
            <person name="Li J."/>
        </authorList>
    </citation>
    <scope>NUCLEOTIDE SEQUENCE</scope>
    <source>
        <strain evidence="3">62-3</strain>
    </source>
</reference>
<name>A0A9X1L416_9FLAO</name>
<dbReference type="Pfam" id="PF08495">
    <property type="entry name" value="FIST"/>
    <property type="match status" value="1"/>
</dbReference>